<evidence type="ECO:0000256" key="1">
    <source>
        <dbReference type="SAM" id="MobiDB-lite"/>
    </source>
</evidence>
<feature type="compositionally biased region" description="Polar residues" evidence="1">
    <location>
        <begin position="160"/>
        <end position="177"/>
    </location>
</feature>
<proteinExistence type="predicted"/>
<dbReference type="OrthoDB" id="5598929at2759"/>
<gene>
    <name evidence="2" type="ORF">AYI69_g8039</name>
</gene>
<comment type="caution">
    <text evidence="2">The sequence shown here is derived from an EMBL/GenBank/DDBJ whole genome shotgun (WGS) entry which is preliminary data.</text>
</comment>
<accession>A0A1R1XMP0</accession>
<dbReference type="Proteomes" id="UP000187429">
    <property type="component" value="Unassembled WGS sequence"/>
</dbReference>
<organism evidence="2 3">
    <name type="scientific">Smittium culicis</name>
    <dbReference type="NCBI Taxonomy" id="133412"/>
    <lineage>
        <taxon>Eukaryota</taxon>
        <taxon>Fungi</taxon>
        <taxon>Fungi incertae sedis</taxon>
        <taxon>Zoopagomycota</taxon>
        <taxon>Kickxellomycotina</taxon>
        <taxon>Harpellomycetes</taxon>
        <taxon>Harpellales</taxon>
        <taxon>Legeriomycetaceae</taxon>
        <taxon>Smittium</taxon>
    </lineage>
</organism>
<evidence type="ECO:0000313" key="2">
    <source>
        <dbReference type="EMBL" id="OMJ15897.1"/>
    </source>
</evidence>
<feature type="region of interest" description="Disordered" evidence="1">
    <location>
        <begin position="104"/>
        <end position="124"/>
    </location>
</feature>
<feature type="region of interest" description="Disordered" evidence="1">
    <location>
        <begin position="160"/>
        <end position="179"/>
    </location>
</feature>
<name>A0A1R1XMP0_9FUNG</name>
<protein>
    <submittedName>
        <fullName evidence="2">Uncharacterized protein</fullName>
    </submittedName>
</protein>
<reference evidence="3" key="1">
    <citation type="submission" date="2017-01" db="EMBL/GenBank/DDBJ databases">
        <authorList>
            <person name="Wang Y."/>
            <person name="White M."/>
            <person name="Kvist S."/>
            <person name="Moncalvo J.-M."/>
        </authorList>
    </citation>
    <scope>NUCLEOTIDE SEQUENCE [LARGE SCALE GENOMIC DNA]</scope>
    <source>
        <strain evidence="3">ID-206-W2</strain>
    </source>
</reference>
<dbReference type="AlphaFoldDB" id="A0A1R1XMP0"/>
<keyword evidence="3" id="KW-1185">Reference proteome</keyword>
<feature type="compositionally biased region" description="Low complexity" evidence="1">
    <location>
        <begin position="108"/>
        <end position="121"/>
    </location>
</feature>
<dbReference type="EMBL" id="LSSM01004080">
    <property type="protein sequence ID" value="OMJ15897.1"/>
    <property type="molecule type" value="Genomic_DNA"/>
</dbReference>
<evidence type="ECO:0000313" key="3">
    <source>
        <dbReference type="Proteomes" id="UP000187429"/>
    </source>
</evidence>
<sequence length="209" mass="23283">MPTYSTSVFDYDEGTDNFHFQIDKKSKLISVPEEDSYTSCSINETHNSKAYNNFDYENSMSSPTSKKDSVISQLMNEINSVNSSLNKETKSLPINLTKSTKAYKKDSSGSFSSSSISNSNSTRRVSFSQQVSNVMYIPSNNMLKQVEKARTLTSSLQNGNLKSLNLQDNSSNKQPENSFPKELLHPDCSLTSIFMHKGNLLTLANSPNI</sequence>